<dbReference type="PANTHER" id="PTHR36142:SF2">
    <property type="entry name" value="METALLO-HYDROLASE_OXIDOREDUCTASE SUPERFAMILY PROTEIN"/>
    <property type="match status" value="1"/>
</dbReference>
<dbReference type="AlphaFoldDB" id="A0A811S2Q5"/>
<evidence type="ECO:0000313" key="2">
    <source>
        <dbReference type="Proteomes" id="UP000604825"/>
    </source>
</evidence>
<keyword evidence="2" id="KW-1185">Reference proteome</keyword>
<dbReference type="OrthoDB" id="332863at2759"/>
<name>A0A811S2Q5_9POAL</name>
<comment type="caution">
    <text evidence="1">The sequence shown here is derived from an EMBL/GenBank/DDBJ whole genome shotgun (WGS) entry which is preliminary data.</text>
</comment>
<dbReference type="Proteomes" id="UP000604825">
    <property type="component" value="Unassembled WGS sequence"/>
</dbReference>
<sequence>MWGTIYFSFYILFSNKGKSVVTLGGKRPAAGLDLTVGTLLGPPWQRPENGYVLLVAAGDDDNNDRKSGTTASCTTSLRATLPACTTGLWADVVITPVVKQILPLPGNGNYYTLVTGQEDAVDQARLLRARYVVPMRNADMDAGGLLTAVLTEQGTTQSFQALLSEALP</sequence>
<gene>
    <name evidence="1" type="ORF">NCGR_LOCUS59452</name>
</gene>
<proteinExistence type="predicted"/>
<reference evidence="1" key="1">
    <citation type="submission" date="2020-10" db="EMBL/GenBank/DDBJ databases">
        <authorList>
            <person name="Han B."/>
            <person name="Lu T."/>
            <person name="Zhao Q."/>
            <person name="Huang X."/>
            <person name="Zhao Y."/>
        </authorList>
    </citation>
    <scope>NUCLEOTIDE SEQUENCE</scope>
</reference>
<protein>
    <submittedName>
        <fullName evidence="1">Uncharacterized protein</fullName>
    </submittedName>
</protein>
<dbReference type="PANTHER" id="PTHR36142">
    <property type="entry name" value="METALLO-HYDROLASE/OXIDOREDUCTASE SUPERFAMILY PROTEIN"/>
    <property type="match status" value="1"/>
</dbReference>
<accession>A0A811S2Q5</accession>
<dbReference type="EMBL" id="CAJGYO010000018">
    <property type="protein sequence ID" value="CAD6335354.1"/>
    <property type="molecule type" value="Genomic_DNA"/>
</dbReference>
<evidence type="ECO:0000313" key="1">
    <source>
        <dbReference type="EMBL" id="CAD6335354.1"/>
    </source>
</evidence>
<organism evidence="1 2">
    <name type="scientific">Miscanthus lutarioriparius</name>
    <dbReference type="NCBI Taxonomy" id="422564"/>
    <lineage>
        <taxon>Eukaryota</taxon>
        <taxon>Viridiplantae</taxon>
        <taxon>Streptophyta</taxon>
        <taxon>Embryophyta</taxon>
        <taxon>Tracheophyta</taxon>
        <taxon>Spermatophyta</taxon>
        <taxon>Magnoliopsida</taxon>
        <taxon>Liliopsida</taxon>
        <taxon>Poales</taxon>
        <taxon>Poaceae</taxon>
        <taxon>PACMAD clade</taxon>
        <taxon>Panicoideae</taxon>
        <taxon>Andropogonodae</taxon>
        <taxon>Andropogoneae</taxon>
        <taxon>Saccharinae</taxon>
        <taxon>Miscanthus</taxon>
    </lineage>
</organism>